<feature type="region of interest" description="Disordered" evidence="1">
    <location>
        <begin position="140"/>
        <end position="161"/>
    </location>
</feature>
<sequence>MNPKPLWKSTGAMGSLSAVVAALVALASALASRKGVEIDGETQAMVVSLVCAVGGGVAGLIGRIKAAQPIGGSVTPERPDPSVSRTEILPDTPWERPSTPTAHPGPPVAQPPAGEQPAVRGQGDLAAALAMLAEALKTLSPPAQTAVDPPANPHPTPGGPQ</sequence>
<gene>
    <name evidence="2" type="ORF">NNJEOMEG_03314</name>
</gene>
<organism evidence="2 3">
    <name type="scientific">Fundidesulfovibrio magnetotacticus</name>
    <dbReference type="NCBI Taxonomy" id="2730080"/>
    <lineage>
        <taxon>Bacteria</taxon>
        <taxon>Pseudomonadati</taxon>
        <taxon>Thermodesulfobacteriota</taxon>
        <taxon>Desulfovibrionia</taxon>
        <taxon>Desulfovibrionales</taxon>
        <taxon>Desulfovibrionaceae</taxon>
        <taxon>Fundidesulfovibrio</taxon>
    </lineage>
</organism>
<evidence type="ECO:0000313" key="3">
    <source>
        <dbReference type="Proteomes" id="UP000494245"/>
    </source>
</evidence>
<dbReference type="EMBL" id="BLTE01000017">
    <property type="protein sequence ID" value="GFK95451.1"/>
    <property type="molecule type" value="Genomic_DNA"/>
</dbReference>
<evidence type="ECO:0000256" key="1">
    <source>
        <dbReference type="SAM" id="MobiDB-lite"/>
    </source>
</evidence>
<feature type="region of interest" description="Disordered" evidence="1">
    <location>
        <begin position="68"/>
        <end position="125"/>
    </location>
</feature>
<comment type="caution">
    <text evidence="2">The sequence shown here is derived from an EMBL/GenBank/DDBJ whole genome shotgun (WGS) entry which is preliminary data.</text>
</comment>
<name>A0A6V8LXX8_9BACT</name>
<dbReference type="AlphaFoldDB" id="A0A6V8LXX8"/>
<dbReference type="Proteomes" id="UP000494245">
    <property type="component" value="Unassembled WGS sequence"/>
</dbReference>
<reference evidence="2 3" key="1">
    <citation type="submission" date="2020-04" db="EMBL/GenBank/DDBJ databases">
        <authorList>
            <consortium name="Desulfovibrio sp. FSS-1 genome sequencing consortium"/>
            <person name="Shimoshige H."/>
            <person name="Kobayashi H."/>
            <person name="Maekawa T."/>
        </authorList>
    </citation>
    <scope>NUCLEOTIDE SEQUENCE [LARGE SCALE GENOMIC DNA]</scope>
    <source>
        <strain evidence="2 3">SIID29052-01</strain>
    </source>
</reference>
<evidence type="ECO:0000313" key="2">
    <source>
        <dbReference type="EMBL" id="GFK95451.1"/>
    </source>
</evidence>
<reference evidence="2 3" key="2">
    <citation type="submission" date="2020-05" db="EMBL/GenBank/DDBJ databases">
        <title>Draft genome sequence of Desulfovibrio sp. strainFSS-1.</title>
        <authorList>
            <person name="Shimoshige H."/>
            <person name="Kobayashi H."/>
            <person name="Maekawa T."/>
        </authorList>
    </citation>
    <scope>NUCLEOTIDE SEQUENCE [LARGE SCALE GENOMIC DNA]</scope>
    <source>
        <strain evidence="2 3">SIID29052-01</strain>
    </source>
</reference>
<feature type="compositionally biased region" description="Pro residues" evidence="1">
    <location>
        <begin position="150"/>
        <end position="161"/>
    </location>
</feature>
<protein>
    <submittedName>
        <fullName evidence="2">Uncharacterized protein</fullName>
    </submittedName>
</protein>
<accession>A0A6V8LXX8</accession>
<proteinExistence type="predicted"/>
<keyword evidence="3" id="KW-1185">Reference proteome</keyword>
<dbReference type="RefSeq" id="WP_173086465.1">
    <property type="nucleotide sequence ID" value="NZ_BLTE01000017.1"/>
</dbReference>